<evidence type="ECO:0000313" key="4">
    <source>
        <dbReference type="EMBL" id="MBT2187805.1"/>
    </source>
</evidence>
<dbReference type="Gene3D" id="1.10.4100.10">
    <property type="entry name" value="2-methylcitrate dehydratase PrpD"/>
    <property type="match status" value="1"/>
</dbReference>
<dbReference type="AlphaFoldDB" id="A0A9X1DDB8"/>
<dbReference type="Proteomes" id="UP001138757">
    <property type="component" value="Unassembled WGS sequence"/>
</dbReference>
<dbReference type="InterPro" id="IPR045336">
    <property type="entry name" value="MmgE_PrpD_N"/>
</dbReference>
<feature type="domain" description="MmgE/PrpD N-terminal" evidence="2">
    <location>
        <begin position="7"/>
        <end position="247"/>
    </location>
</feature>
<proteinExistence type="inferred from homology"/>
<dbReference type="Pfam" id="PF03972">
    <property type="entry name" value="MmgE_PrpD_N"/>
    <property type="match status" value="1"/>
</dbReference>
<sequence length="461" mass="48493">MASASEAMSAWVASTGFDDIPADVVASTRLRILDVIGLSIAGGETPFGAGVRATASAWPGTAARLWGTGGTASAAGAAFVNGACSQALEYDDTHNESIVHMSSPAVAAALALADETKASGRDIVTAIAIGNELSCRVGSVTPQQFHKRGFHPSGLFAPFGVCWLAGHLLGLDAGQMSRAAGITGSFAAGLIQCWVDGTQSKFLHPGWAAQSGIIAATLGKNGVTGPSEVFEGRFGLFASHLQAADPEPNFDRLTVDLGVRWDSRASSFKPFPVAHVIHPYIDALLRLRARHSLTPDMIERITVPVAPYIVSIVCEPVEEKRRPNTDSHGRVSIQYTLAEALALGRIGKDAYAENSLRDPVILALADRVEFMPDPGMPGSEQFKGVVEIVTRDGRSWTEIEEHNHGSPQNPMSDAAIEAKFRENVGGVLSEDQASRVVGMVMGIETVPDASALSALLVPAHG</sequence>
<dbReference type="SUPFAM" id="SSF103378">
    <property type="entry name" value="2-methylcitrate dehydratase PrpD"/>
    <property type="match status" value="1"/>
</dbReference>
<dbReference type="PANTHER" id="PTHR16943">
    <property type="entry name" value="2-METHYLCITRATE DEHYDRATASE-RELATED"/>
    <property type="match status" value="1"/>
</dbReference>
<evidence type="ECO:0000256" key="1">
    <source>
        <dbReference type="ARBA" id="ARBA00006174"/>
    </source>
</evidence>
<dbReference type="InterPro" id="IPR042188">
    <property type="entry name" value="MmgE/PrpD_sf_2"/>
</dbReference>
<dbReference type="InterPro" id="IPR005656">
    <property type="entry name" value="MmgE_PrpD"/>
</dbReference>
<feature type="domain" description="MmgE/PrpD C-terminal" evidence="3">
    <location>
        <begin position="271"/>
        <end position="435"/>
    </location>
</feature>
<organism evidence="4 5">
    <name type="scientific">Sphingobium nicotianae</name>
    <dbReference type="NCBI Taxonomy" id="2782607"/>
    <lineage>
        <taxon>Bacteria</taxon>
        <taxon>Pseudomonadati</taxon>
        <taxon>Pseudomonadota</taxon>
        <taxon>Alphaproteobacteria</taxon>
        <taxon>Sphingomonadales</taxon>
        <taxon>Sphingomonadaceae</taxon>
        <taxon>Sphingobium</taxon>
    </lineage>
</organism>
<protein>
    <submittedName>
        <fullName evidence="4">MmgE/PrpD family protein</fullName>
    </submittedName>
</protein>
<comment type="caution">
    <text evidence="4">The sequence shown here is derived from an EMBL/GenBank/DDBJ whole genome shotgun (WGS) entry which is preliminary data.</text>
</comment>
<dbReference type="EMBL" id="JAHGAW010000008">
    <property type="protein sequence ID" value="MBT2187805.1"/>
    <property type="molecule type" value="Genomic_DNA"/>
</dbReference>
<reference evidence="4" key="1">
    <citation type="submission" date="2021-05" db="EMBL/GenBank/DDBJ databases">
        <title>Genome of Sphingobium sp. strain.</title>
        <authorList>
            <person name="Fan R."/>
        </authorList>
    </citation>
    <scope>NUCLEOTIDE SEQUENCE</scope>
    <source>
        <strain evidence="4">H33</strain>
    </source>
</reference>
<evidence type="ECO:0000259" key="3">
    <source>
        <dbReference type="Pfam" id="PF19305"/>
    </source>
</evidence>
<dbReference type="Gene3D" id="3.30.1330.120">
    <property type="entry name" value="2-methylcitrate dehydratase PrpD"/>
    <property type="match status" value="1"/>
</dbReference>
<gene>
    <name evidence="4" type="ORF">KK488_12695</name>
</gene>
<dbReference type="Pfam" id="PF19305">
    <property type="entry name" value="MmgE_PrpD_C"/>
    <property type="match status" value="1"/>
</dbReference>
<dbReference type="PANTHER" id="PTHR16943:SF8">
    <property type="entry name" value="2-METHYLCITRATE DEHYDRATASE"/>
    <property type="match status" value="1"/>
</dbReference>
<dbReference type="InterPro" id="IPR045337">
    <property type="entry name" value="MmgE_PrpD_C"/>
</dbReference>
<keyword evidence="5" id="KW-1185">Reference proteome</keyword>
<dbReference type="InterPro" id="IPR042183">
    <property type="entry name" value="MmgE/PrpD_sf_1"/>
</dbReference>
<dbReference type="GO" id="GO:0016829">
    <property type="term" value="F:lyase activity"/>
    <property type="evidence" value="ECO:0007669"/>
    <property type="project" value="InterPro"/>
</dbReference>
<evidence type="ECO:0000313" key="5">
    <source>
        <dbReference type="Proteomes" id="UP001138757"/>
    </source>
</evidence>
<name>A0A9X1DDB8_9SPHN</name>
<evidence type="ECO:0000259" key="2">
    <source>
        <dbReference type="Pfam" id="PF03972"/>
    </source>
</evidence>
<comment type="similarity">
    <text evidence="1">Belongs to the PrpD family.</text>
</comment>
<dbReference type="InterPro" id="IPR036148">
    <property type="entry name" value="MmgE/PrpD_sf"/>
</dbReference>
<accession>A0A9X1DDB8</accession>